<dbReference type="Proteomes" id="UP001589896">
    <property type="component" value="Unassembled WGS sequence"/>
</dbReference>
<dbReference type="InterPro" id="IPR031919">
    <property type="entry name" value="Fucosidase_C"/>
</dbReference>
<evidence type="ECO:0000259" key="8">
    <source>
        <dbReference type="Pfam" id="PF16757"/>
    </source>
</evidence>
<gene>
    <name evidence="9" type="ORF">ACFFGH_20335</name>
</gene>
<dbReference type="PANTHER" id="PTHR10030:SF37">
    <property type="entry name" value="ALPHA-L-FUCOSIDASE-RELATED"/>
    <property type="match status" value="1"/>
</dbReference>
<dbReference type="PANTHER" id="PTHR10030">
    <property type="entry name" value="ALPHA-L-FUCOSIDASE"/>
    <property type="match status" value="1"/>
</dbReference>
<organism evidence="9 10">
    <name type="scientific">Lysobacter korlensis</name>
    <dbReference type="NCBI Taxonomy" id="553636"/>
    <lineage>
        <taxon>Bacteria</taxon>
        <taxon>Pseudomonadati</taxon>
        <taxon>Pseudomonadota</taxon>
        <taxon>Gammaproteobacteria</taxon>
        <taxon>Lysobacterales</taxon>
        <taxon>Lysobacteraceae</taxon>
        <taxon>Lysobacter</taxon>
    </lineage>
</organism>
<dbReference type="InterPro" id="IPR057739">
    <property type="entry name" value="Glyco_hydro_29_N"/>
</dbReference>
<feature type="domain" description="Glycoside hydrolase family 29 N-terminal" evidence="7">
    <location>
        <begin position="2"/>
        <end position="383"/>
    </location>
</feature>
<evidence type="ECO:0000256" key="1">
    <source>
        <dbReference type="ARBA" id="ARBA00004071"/>
    </source>
</evidence>
<evidence type="ECO:0000256" key="6">
    <source>
        <dbReference type="ARBA" id="ARBA00023295"/>
    </source>
</evidence>
<dbReference type="Pfam" id="PF01120">
    <property type="entry name" value="Alpha_L_fucos"/>
    <property type="match status" value="1"/>
</dbReference>
<keyword evidence="6" id="KW-0326">Glycosidase</keyword>
<reference evidence="9 10" key="1">
    <citation type="submission" date="2024-09" db="EMBL/GenBank/DDBJ databases">
        <authorList>
            <person name="Sun Q."/>
            <person name="Mori K."/>
        </authorList>
    </citation>
    <scope>NUCLEOTIDE SEQUENCE [LARGE SCALE GENOMIC DNA]</scope>
    <source>
        <strain evidence="9 10">KCTC 23076</strain>
    </source>
</reference>
<dbReference type="Gene3D" id="2.60.40.1180">
    <property type="entry name" value="Golgi alpha-mannosidase II"/>
    <property type="match status" value="1"/>
</dbReference>
<comment type="function">
    <text evidence="1">Alpha-L-fucosidase is responsible for hydrolyzing the alpha-1,6-linked fucose joined to the reducing-end N-acetylglucosamine of the carbohydrate moieties of glycoproteins.</text>
</comment>
<evidence type="ECO:0000256" key="5">
    <source>
        <dbReference type="ARBA" id="ARBA00022801"/>
    </source>
</evidence>
<dbReference type="InterPro" id="IPR013780">
    <property type="entry name" value="Glyco_hydro_b"/>
</dbReference>
<dbReference type="EMBL" id="JBHLTG010000005">
    <property type="protein sequence ID" value="MFC0680189.1"/>
    <property type="molecule type" value="Genomic_DNA"/>
</dbReference>
<dbReference type="PIRSF" id="PIRSF001092">
    <property type="entry name" value="Alpha-L-fucosidase"/>
    <property type="match status" value="1"/>
</dbReference>
<evidence type="ECO:0000256" key="4">
    <source>
        <dbReference type="ARBA" id="ARBA00022729"/>
    </source>
</evidence>
<accession>A0ABV6RT80</accession>
<keyword evidence="4" id="KW-0732">Signal</keyword>
<keyword evidence="10" id="KW-1185">Reference proteome</keyword>
<feature type="domain" description="Alpha-L-fucosidase C-terminal" evidence="8">
    <location>
        <begin position="418"/>
        <end position="486"/>
    </location>
</feature>
<dbReference type="SUPFAM" id="SSF51445">
    <property type="entry name" value="(Trans)glycosidases"/>
    <property type="match status" value="1"/>
</dbReference>
<dbReference type="SMART" id="SM00812">
    <property type="entry name" value="Alpha_L_fucos"/>
    <property type="match status" value="1"/>
</dbReference>
<dbReference type="Gene3D" id="3.20.20.80">
    <property type="entry name" value="Glycosidases"/>
    <property type="match status" value="1"/>
</dbReference>
<name>A0ABV6RT80_9GAMM</name>
<dbReference type="InterPro" id="IPR000933">
    <property type="entry name" value="Glyco_hydro_29"/>
</dbReference>
<comment type="caution">
    <text evidence="9">The sequence shown here is derived from an EMBL/GenBank/DDBJ whole genome shotgun (WGS) entry which is preliminary data.</text>
</comment>
<keyword evidence="5" id="KW-0378">Hydrolase</keyword>
<proteinExistence type="inferred from homology"/>
<dbReference type="EC" id="3.2.1.51" evidence="3"/>
<evidence type="ECO:0000259" key="7">
    <source>
        <dbReference type="Pfam" id="PF01120"/>
    </source>
</evidence>
<dbReference type="InterPro" id="IPR016286">
    <property type="entry name" value="FUC_metazoa-typ"/>
</dbReference>
<evidence type="ECO:0000256" key="2">
    <source>
        <dbReference type="ARBA" id="ARBA00007951"/>
    </source>
</evidence>
<evidence type="ECO:0000256" key="3">
    <source>
        <dbReference type="ARBA" id="ARBA00012662"/>
    </source>
</evidence>
<sequence length="502" mass="57042">MTYDPTWESLRAHRVPTWFSDAKFGIWAHWGPQCVAESGDWYARHLYGPHPSNAEWEVRRPRRQHAHHLANYGPPSEFGYKDLLPLWGAERFDAEALMELYAASGARYFMSLAVHCDNFALWDSQEQPWNAARIGPRRDIVAEWERAARNAGLPFGLSFHNNWTWRWLDTAHGTDTDTDLPHDGRLTRADGSGLWWDGLDPHDLYLRPRSPGIPPDPAWIARFWRMVREATDRFEPDSVYFDDLRLPFDEGSELPAAPPDREGLRFLADYYARSRSGGVVTIKNVPDADRTAVVLDSERRQLDTIQQHPWQFDTSDGEWFRCVSDEDIFHPRKSARQVIRTLIDVVSKNGTLLLNIPQSADGTIDEHSRRLLEDVGAWLRICGDGVYGTRPWRVHGEGPTALAAAEGYNEADLYFSAADVRYTAAGGTVYATLLGWPENGEAVLRVFGREDGPVTGATLLGWGPVELRQEDDGLHIRLPEASPTKHAGMIRIDRGRRKIETR</sequence>
<dbReference type="RefSeq" id="WP_386671710.1">
    <property type="nucleotide sequence ID" value="NZ_JBHLTG010000005.1"/>
</dbReference>
<evidence type="ECO:0000313" key="9">
    <source>
        <dbReference type="EMBL" id="MFC0680189.1"/>
    </source>
</evidence>
<dbReference type="Pfam" id="PF16757">
    <property type="entry name" value="Fucosidase_C"/>
    <property type="match status" value="1"/>
</dbReference>
<evidence type="ECO:0000313" key="10">
    <source>
        <dbReference type="Proteomes" id="UP001589896"/>
    </source>
</evidence>
<comment type="similarity">
    <text evidence="2">Belongs to the glycosyl hydrolase 29 family.</text>
</comment>
<protein>
    <recommendedName>
        <fullName evidence="3">alpha-L-fucosidase</fullName>
        <ecNumber evidence="3">3.2.1.51</ecNumber>
    </recommendedName>
</protein>
<dbReference type="InterPro" id="IPR017853">
    <property type="entry name" value="GH"/>
</dbReference>